<proteinExistence type="predicted"/>
<dbReference type="EMBL" id="CM042047">
    <property type="protein sequence ID" value="KAI3772805.1"/>
    <property type="molecule type" value="Genomic_DNA"/>
</dbReference>
<protein>
    <submittedName>
        <fullName evidence="1">Uncharacterized protein</fullName>
    </submittedName>
</protein>
<reference evidence="2" key="1">
    <citation type="journal article" date="2022" name="Mol. Ecol. Resour.">
        <title>The genomes of chicory, endive, great burdock and yacon provide insights into Asteraceae palaeo-polyploidization history and plant inulin production.</title>
        <authorList>
            <person name="Fan W."/>
            <person name="Wang S."/>
            <person name="Wang H."/>
            <person name="Wang A."/>
            <person name="Jiang F."/>
            <person name="Liu H."/>
            <person name="Zhao H."/>
            <person name="Xu D."/>
            <person name="Zhang Y."/>
        </authorList>
    </citation>
    <scope>NUCLEOTIDE SEQUENCE [LARGE SCALE GENOMIC DNA]</scope>
    <source>
        <strain evidence="2">cv. Niubang</strain>
    </source>
</reference>
<evidence type="ECO:0000313" key="1">
    <source>
        <dbReference type="EMBL" id="KAI3772805.1"/>
    </source>
</evidence>
<organism evidence="1 2">
    <name type="scientific">Arctium lappa</name>
    <name type="common">Greater burdock</name>
    <name type="synonym">Lappa major</name>
    <dbReference type="NCBI Taxonomy" id="4217"/>
    <lineage>
        <taxon>Eukaryota</taxon>
        <taxon>Viridiplantae</taxon>
        <taxon>Streptophyta</taxon>
        <taxon>Embryophyta</taxon>
        <taxon>Tracheophyta</taxon>
        <taxon>Spermatophyta</taxon>
        <taxon>Magnoliopsida</taxon>
        <taxon>eudicotyledons</taxon>
        <taxon>Gunneridae</taxon>
        <taxon>Pentapetalae</taxon>
        <taxon>asterids</taxon>
        <taxon>campanulids</taxon>
        <taxon>Asterales</taxon>
        <taxon>Asteraceae</taxon>
        <taxon>Carduoideae</taxon>
        <taxon>Cardueae</taxon>
        <taxon>Arctiinae</taxon>
        <taxon>Arctium</taxon>
    </lineage>
</organism>
<name>A0ACB9FPQ7_ARCLA</name>
<keyword evidence="2" id="KW-1185">Reference proteome</keyword>
<accession>A0ACB9FPQ7</accession>
<evidence type="ECO:0000313" key="2">
    <source>
        <dbReference type="Proteomes" id="UP001055879"/>
    </source>
</evidence>
<gene>
    <name evidence="1" type="ORF">L6452_03999</name>
</gene>
<dbReference type="Proteomes" id="UP001055879">
    <property type="component" value="Linkage Group LG01"/>
</dbReference>
<comment type="caution">
    <text evidence="1">The sequence shown here is derived from an EMBL/GenBank/DDBJ whole genome shotgun (WGS) entry which is preliminary data.</text>
</comment>
<sequence length="177" mass="19202">MASMNHKMTLLIYILISTLFVVVLLATTASSAATSEFDPSDKSEVLTHGSSVDKQSMVANKVMKQMQIMQQKLDEFSQSINKRAKDPATPPKAQKCFVECNEDVNVAIDGVKKTLVSLGAQNIDKANFDITAISNNIGSCHECFVEMGEEEPSVKKIDDWVRGITDEALASLDAASG</sequence>
<reference evidence="1 2" key="2">
    <citation type="journal article" date="2022" name="Mol. Ecol. Resour.">
        <title>The genomes of chicory, endive, great burdock and yacon provide insights into Asteraceae paleo-polyploidization history and plant inulin production.</title>
        <authorList>
            <person name="Fan W."/>
            <person name="Wang S."/>
            <person name="Wang H."/>
            <person name="Wang A."/>
            <person name="Jiang F."/>
            <person name="Liu H."/>
            <person name="Zhao H."/>
            <person name="Xu D."/>
            <person name="Zhang Y."/>
        </authorList>
    </citation>
    <scope>NUCLEOTIDE SEQUENCE [LARGE SCALE GENOMIC DNA]</scope>
    <source>
        <strain evidence="2">cv. Niubang</strain>
    </source>
</reference>